<dbReference type="RefSeq" id="WP_326927316.1">
    <property type="nucleotide sequence ID" value="NZ_CP123443.1"/>
</dbReference>
<comment type="similarity">
    <text evidence="1">Belongs to the bacterial ribosomal protein bL28 family.</text>
</comment>
<dbReference type="InterPro" id="IPR001383">
    <property type="entry name" value="Ribosomal_bL28_bact-type"/>
</dbReference>
<dbReference type="SUPFAM" id="SSF143800">
    <property type="entry name" value="L28p-like"/>
    <property type="match status" value="1"/>
</dbReference>
<gene>
    <name evidence="6" type="primary">rpmB</name>
    <name evidence="6" type="ORF">P0082_11690</name>
</gene>
<keyword evidence="3" id="KW-0687">Ribonucleoprotein</keyword>
<dbReference type="NCBIfam" id="TIGR00009">
    <property type="entry name" value="L28"/>
    <property type="match status" value="1"/>
</dbReference>
<evidence type="ECO:0000313" key="7">
    <source>
        <dbReference type="Proteomes" id="UP001228690"/>
    </source>
</evidence>
<keyword evidence="7" id="KW-1185">Reference proteome</keyword>
<evidence type="ECO:0000256" key="3">
    <source>
        <dbReference type="ARBA" id="ARBA00023274"/>
    </source>
</evidence>
<keyword evidence="2 6" id="KW-0689">Ribosomal protein</keyword>
<reference evidence="6 7" key="1">
    <citation type="submission" date="2023-04" db="EMBL/GenBank/DDBJ databases">
        <title>Spirochaete genome identified in red abalone sample constitutes a novel genus.</title>
        <authorList>
            <person name="Sharma S.P."/>
            <person name="Purcell C.M."/>
            <person name="Hyde J.R."/>
            <person name="Severin A.J."/>
        </authorList>
    </citation>
    <scope>NUCLEOTIDE SEQUENCE [LARGE SCALE GENOMIC DNA]</scope>
    <source>
        <strain evidence="6 7">SP-2023</strain>
    </source>
</reference>
<sequence length="76" mass="8437">MARVCDICDKGTTFGNSVPRKGLPKKEGGAGQHVVKRVPRNFKPNLLQIKGRYQGKIQQMKICTRCLKAGLVEKVL</sequence>
<dbReference type="GO" id="GO:0005840">
    <property type="term" value="C:ribosome"/>
    <property type="evidence" value="ECO:0007669"/>
    <property type="project" value="UniProtKB-KW"/>
</dbReference>
<dbReference type="Proteomes" id="UP001228690">
    <property type="component" value="Chromosome"/>
</dbReference>
<dbReference type="InterPro" id="IPR050096">
    <property type="entry name" value="Bacterial_rp_bL28"/>
</dbReference>
<dbReference type="EMBL" id="CP123443">
    <property type="protein sequence ID" value="WGK69128.1"/>
    <property type="molecule type" value="Genomic_DNA"/>
</dbReference>
<dbReference type="InterPro" id="IPR034704">
    <property type="entry name" value="Ribosomal_bL28/bL31-like_sf"/>
</dbReference>
<dbReference type="Gene3D" id="2.30.170.40">
    <property type="entry name" value="Ribosomal protein L28/L24"/>
    <property type="match status" value="1"/>
</dbReference>
<dbReference type="PANTHER" id="PTHR39080">
    <property type="entry name" value="50S RIBOSOMAL PROTEIN L28"/>
    <property type="match status" value="1"/>
</dbReference>
<evidence type="ECO:0000256" key="2">
    <source>
        <dbReference type="ARBA" id="ARBA00022980"/>
    </source>
</evidence>
<name>A0ABY8MIW0_9SPIO</name>
<protein>
    <recommendedName>
        <fullName evidence="4">Large ribosomal subunit protein bL28</fullName>
    </recommendedName>
    <alternativeName>
        <fullName evidence="5">50S ribosomal protein L28</fullName>
    </alternativeName>
</protein>
<dbReference type="InterPro" id="IPR026569">
    <property type="entry name" value="Ribosomal_bL28"/>
</dbReference>
<proteinExistence type="inferred from homology"/>
<dbReference type="PANTHER" id="PTHR39080:SF1">
    <property type="entry name" value="LARGE RIBOSOMAL SUBUNIT PROTEIN BL28A"/>
    <property type="match status" value="1"/>
</dbReference>
<dbReference type="Pfam" id="PF00830">
    <property type="entry name" value="Ribosomal_L28"/>
    <property type="match status" value="1"/>
</dbReference>
<evidence type="ECO:0000313" key="6">
    <source>
        <dbReference type="EMBL" id="WGK69128.1"/>
    </source>
</evidence>
<evidence type="ECO:0000256" key="4">
    <source>
        <dbReference type="ARBA" id="ARBA00035174"/>
    </source>
</evidence>
<organism evidence="6 7">
    <name type="scientific">Candidatus Haliotispira prima</name>
    <dbReference type="NCBI Taxonomy" id="3034016"/>
    <lineage>
        <taxon>Bacteria</taxon>
        <taxon>Pseudomonadati</taxon>
        <taxon>Spirochaetota</taxon>
        <taxon>Spirochaetia</taxon>
        <taxon>Spirochaetales</taxon>
        <taxon>Spirochaetaceae</taxon>
        <taxon>Candidatus Haliotispira</taxon>
    </lineage>
</organism>
<evidence type="ECO:0000256" key="5">
    <source>
        <dbReference type="ARBA" id="ARBA00035475"/>
    </source>
</evidence>
<dbReference type="InterPro" id="IPR037147">
    <property type="entry name" value="Ribosomal_bL28_sf"/>
</dbReference>
<accession>A0ABY8MIW0</accession>
<evidence type="ECO:0000256" key="1">
    <source>
        <dbReference type="ARBA" id="ARBA00008760"/>
    </source>
</evidence>